<dbReference type="InterPro" id="IPR000602">
    <property type="entry name" value="Glyco_hydro_38_N"/>
</dbReference>
<dbReference type="Gene3D" id="2.60.40.1180">
    <property type="entry name" value="Golgi alpha-mannosidase II"/>
    <property type="match status" value="1"/>
</dbReference>
<evidence type="ECO:0000313" key="4">
    <source>
        <dbReference type="EMBL" id="MBC8600796.1"/>
    </source>
</evidence>
<evidence type="ECO:0000313" key="6">
    <source>
        <dbReference type="Proteomes" id="UP000256321"/>
    </source>
</evidence>
<protein>
    <submittedName>
        <fullName evidence="5">Glycoside hydrolase</fullName>
    </submittedName>
</protein>
<name>A0A3D8HI21_9BACT</name>
<sequence>MKKKLIALLVVLILIPGWTSAQQAYFIDGYHGGIYGHYPVGQTAFIALKLRQNPDWRVNLEIEPESWDVVKQRDPEGYAAFKRLFKDQSVETGRIEYVNPTYAQSYFFGTSGESAIRQFEYGMQLIRKHFPEAEFTTYSAEEPCFTSCLPTILKSFGFSYASTKNPNTMWGGYVNAYGGELVNWGGPDGTKLLTVPRYACENLSPNSTWTSVASYNSKEYIRKCLAAGIGNPVGMCIQDAAWSHGWDNGPWLGRDTSAYYTPTAYKTWRDYIRNCSVGTTTDDWHATQEDFLPGLMWGTQVMQRLATEVRTSENAIVQAEKMAAYGRLYKGMEWPVERIDEGWRTLLLSQHHDCWIVPYNNLKDNKNWAETVTDWTASTNRISREVIREALGLMTEKGQTAVRVYNTLATERDELVSVEVPGAWASDKWVVADRKGKTYPAQLVAENGHTRLFFRAQVPSAGYASYALRKAEPAKTNGPRITQNADGTYLLESDLYALVIDPSRGGIIRSLKSAKARGHEYVDRTDERSFNEMRGYFVDEGRFISSTEQPAKVRIVEQGPLFATVAIEGRIGNHPFTQTIRLVQGDPRIEMRVKLDWKGNPHIGEPGIPFDSKNPRKAFYDDRYKLLVHFPVNLPEQQIYKNAPFDVCESRLENTFFNRWDSIKNNLILNWVDLGSRNKSYGLALFTDHTTSYAHGQDFPLSLDLQYAGKGLWGRDYDITRPTEITYAIMPHTGTWEKSRLWTWSERRNEPLLATLTGDSSPDSGSFFRIEDHAYELVSMTCKGNDLYIRLFNAQGNQAPKTLTFSVEDMKACLVELDGRPAGDLAVSKKNKASSVTFSIPRYGIRTLKISDIF</sequence>
<keyword evidence="1" id="KW-0732">Signal</keyword>
<dbReference type="PANTHER" id="PTHR46017:SF1">
    <property type="entry name" value="ALPHA-MANNOSIDASE 2C1"/>
    <property type="match status" value="1"/>
</dbReference>
<evidence type="ECO:0000256" key="1">
    <source>
        <dbReference type="SAM" id="SignalP"/>
    </source>
</evidence>
<dbReference type="Proteomes" id="UP000629596">
    <property type="component" value="Unassembled WGS sequence"/>
</dbReference>
<dbReference type="PANTHER" id="PTHR46017">
    <property type="entry name" value="ALPHA-MANNOSIDASE 2C1"/>
    <property type="match status" value="1"/>
</dbReference>
<evidence type="ECO:0000259" key="3">
    <source>
        <dbReference type="Pfam" id="PF07748"/>
    </source>
</evidence>
<dbReference type="GO" id="GO:0009313">
    <property type="term" value="P:oligosaccharide catabolic process"/>
    <property type="evidence" value="ECO:0007669"/>
    <property type="project" value="TreeGrafter"/>
</dbReference>
<dbReference type="Pfam" id="PF01074">
    <property type="entry name" value="Glyco_hydro_38N"/>
    <property type="match status" value="1"/>
</dbReference>
<reference evidence="4 7" key="2">
    <citation type="submission" date="2020-08" db="EMBL/GenBank/DDBJ databases">
        <title>Genome public.</title>
        <authorList>
            <person name="Liu C."/>
            <person name="Sun Q."/>
        </authorList>
    </citation>
    <scope>NUCLEOTIDE SEQUENCE [LARGE SCALE GENOMIC DNA]</scope>
    <source>
        <strain evidence="4 7">426_9</strain>
    </source>
</reference>
<dbReference type="InterPro" id="IPR013780">
    <property type="entry name" value="Glyco_hydro_b"/>
</dbReference>
<dbReference type="InterPro" id="IPR011013">
    <property type="entry name" value="Gal_mutarotase_sf_dom"/>
</dbReference>
<dbReference type="InterPro" id="IPR011682">
    <property type="entry name" value="Glyco_hydro_38_C"/>
</dbReference>
<dbReference type="Proteomes" id="UP000256321">
    <property type="component" value="Unassembled WGS sequence"/>
</dbReference>
<dbReference type="GO" id="GO:0030246">
    <property type="term" value="F:carbohydrate binding"/>
    <property type="evidence" value="ECO:0007669"/>
    <property type="project" value="InterPro"/>
</dbReference>
<dbReference type="EMBL" id="JACRTI010000005">
    <property type="protein sequence ID" value="MBC8600796.1"/>
    <property type="molecule type" value="Genomic_DNA"/>
</dbReference>
<evidence type="ECO:0000259" key="2">
    <source>
        <dbReference type="Pfam" id="PF01074"/>
    </source>
</evidence>
<dbReference type="InterPro" id="IPR027291">
    <property type="entry name" value="Glyco_hydro_38_N_sf"/>
</dbReference>
<keyword evidence="5" id="KW-0378">Hydrolase</keyword>
<dbReference type="EMBL" id="QREV01000005">
    <property type="protein sequence ID" value="RDU50523.1"/>
    <property type="molecule type" value="Genomic_DNA"/>
</dbReference>
<evidence type="ECO:0000313" key="5">
    <source>
        <dbReference type="EMBL" id="RDU50523.1"/>
    </source>
</evidence>
<dbReference type="Pfam" id="PF07748">
    <property type="entry name" value="Glyco_hydro_38C"/>
    <property type="match status" value="1"/>
</dbReference>
<gene>
    <name evidence="5" type="ORF">DWU89_03610</name>
    <name evidence="4" type="ORF">H8784_03565</name>
</gene>
<dbReference type="Gene3D" id="3.20.110.10">
    <property type="entry name" value="Glycoside hydrolase 38, N terminal domain"/>
    <property type="match status" value="1"/>
</dbReference>
<dbReference type="InterPro" id="IPR011330">
    <property type="entry name" value="Glyco_hydro/deAcase_b/a-brl"/>
</dbReference>
<dbReference type="GO" id="GO:0006013">
    <property type="term" value="P:mannose metabolic process"/>
    <property type="evidence" value="ECO:0007669"/>
    <property type="project" value="InterPro"/>
</dbReference>
<feature type="domain" description="Glycoside hydrolase family 38 N-terminal" evidence="2">
    <location>
        <begin position="81"/>
        <end position="225"/>
    </location>
</feature>
<dbReference type="RefSeq" id="WP_115498310.1">
    <property type="nucleotide sequence ID" value="NZ_JACRTI010000005.1"/>
</dbReference>
<keyword evidence="7" id="KW-1185">Reference proteome</keyword>
<feature type="domain" description="Glycosyl hydrolase family 38 C-terminal" evidence="3">
    <location>
        <begin position="546"/>
        <end position="695"/>
    </location>
</feature>
<dbReference type="GO" id="GO:0004559">
    <property type="term" value="F:alpha-mannosidase activity"/>
    <property type="evidence" value="ECO:0007669"/>
    <property type="project" value="InterPro"/>
</dbReference>
<feature type="signal peptide" evidence="1">
    <location>
        <begin position="1"/>
        <end position="21"/>
    </location>
</feature>
<organism evidence="5 6">
    <name type="scientific">Parabacteroides acidifaciens</name>
    <dbReference type="NCBI Taxonomy" id="2290935"/>
    <lineage>
        <taxon>Bacteria</taxon>
        <taxon>Pseudomonadati</taxon>
        <taxon>Bacteroidota</taxon>
        <taxon>Bacteroidia</taxon>
        <taxon>Bacteroidales</taxon>
        <taxon>Tannerellaceae</taxon>
        <taxon>Parabacteroides</taxon>
    </lineage>
</organism>
<feature type="chain" id="PRO_5017646665" evidence="1">
    <location>
        <begin position="22"/>
        <end position="854"/>
    </location>
</feature>
<reference evidence="5 6" key="1">
    <citation type="submission" date="2018-07" db="EMBL/GenBank/DDBJ databases">
        <title>Parabacteroides acidifaciens nov. sp., isolated from human feces.</title>
        <authorList>
            <person name="Wang Y.J."/>
        </authorList>
    </citation>
    <scope>NUCLEOTIDE SEQUENCE [LARGE SCALE GENOMIC DNA]</scope>
    <source>
        <strain evidence="5 6">426-9</strain>
    </source>
</reference>
<dbReference type="SUPFAM" id="SSF88688">
    <property type="entry name" value="Families 57/38 glycoside transferase middle domain"/>
    <property type="match status" value="1"/>
</dbReference>
<accession>A0A3D8HI21</accession>
<dbReference type="AlphaFoldDB" id="A0A3D8HI21"/>
<proteinExistence type="predicted"/>
<comment type="caution">
    <text evidence="5">The sequence shown here is derived from an EMBL/GenBank/DDBJ whole genome shotgun (WGS) entry which is preliminary data.</text>
</comment>
<dbReference type="SUPFAM" id="SSF88713">
    <property type="entry name" value="Glycoside hydrolase/deacetylase"/>
    <property type="match status" value="1"/>
</dbReference>
<dbReference type="SUPFAM" id="SSF74650">
    <property type="entry name" value="Galactose mutarotase-like"/>
    <property type="match status" value="1"/>
</dbReference>
<dbReference type="Gene3D" id="2.70.98.30">
    <property type="entry name" value="Golgi alpha-mannosidase II, domain 4"/>
    <property type="match status" value="1"/>
</dbReference>
<dbReference type="InterPro" id="IPR028995">
    <property type="entry name" value="Glyco_hydro_57/38_cen_sf"/>
</dbReference>
<evidence type="ECO:0000313" key="7">
    <source>
        <dbReference type="Proteomes" id="UP000629596"/>
    </source>
</evidence>